<feature type="compositionally biased region" description="Acidic residues" evidence="1">
    <location>
        <begin position="263"/>
        <end position="272"/>
    </location>
</feature>
<dbReference type="EMBL" id="CADEPM010000007">
    <property type="protein sequence ID" value="CAB3408245.1"/>
    <property type="molecule type" value="Genomic_DNA"/>
</dbReference>
<dbReference type="Gene3D" id="3.30.160.60">
    <property type="entry name" value="Classic Zinc Finger"/>
    <property type="match status" value="1"/>
</dbReference>
<proteinExistence type="predicted"/>
<name>A0A8S1FAT8_9PELO</name>
<evidence type="ECO:0000313" key="2">
    <source>
        <dbReference type="EMBL" id="CAB3408245.1"/>
    </source>
</evidence>
<gene>
    <name evidence="2" type="ORF">CBOVIS_LOCUS10046</name>
</gene>
<dbReference type="OrthoDB" id="6077919at2759"/>
<reference evidence="2 3" key="1">
    <citation type="submission" date="2020-04" db="EMBL/GenBank/DDBJ databases">
        <authorList>
            <person name="Laetsch R D."/>
            <person name="Stevens L."/>
            <person name="Kumar S."/>
            <person name="Blaxter L. M."/>
        </authorList>
    </citation>
    <scope>NUCLEOTIDE SEQUENCE [LARGE SCALE GENOMIC DNA]</scope>
</reference>
<comment type="caution">
    <text evidence="2">The sequence shown here is derived from an EMBL/GenBank/DDBJ whole genome shotgun (WGS) entry which is preliminary data.</text>
</comment>
<organism evidence="2 3">
    <name type="scientific">Caenorhabditis bovis</name>
    <dbReference type="NCBI Taxonomy" id="2654633"/>
    <lineage>
        <taxon>Eukaryota</taxon>
        <taxon>Metazoa</taxon>
        <taxon>Ecdysozoa</taxon>
        <taxon>Nematoda</taxon>
        <taxon>Chromadorea</taxon>
        <taxon>Rhabditida</taxon>
        <taxon>Rhabditina</taxon>
        <taxon>Rhabditomorpha</taxon>
        <taxon>Rhabditoidea</taxon>
        <taxon>Rhabditidae</taxon>
        <taxon>Peloderinae</taxon>
        <taxon>Caenorhabditis</taxon>
    </lineage>
</organism>
<protein>
    <submittedName>
        <fullName evidence="2">Uncharacterized protein</fullName>
    </submittedName>
</protein>
<dbReference type="Proteomes" id="UP000494206">
    <property type="component" value="Unassembled WGS sequence"/>
</dbReference>
<evidence type="ECO:0000256" key="1">
    <source>
        <dbReference type="SAM" id="MobiDB-lite"/>
    </source>
</evidence>
<feature type="region of interest" description="Disordered" evidence="1">
    <location>
        <begin position="241"/>
        <end position="272"/>
    </location>
</feature>
<keyword evidence="3" id="KW-1185">Reference proteome</keyword>
<feature type="compositionally biased region" description="Basic and acidic residues" evidence="1">
    <location>
        <begin position="245"/>
        <end position="262"/>
    </location>
</feature>
<accession>A0A8S1FAT8</accession>
<dbReference type="AlphaFoldDB" id="A0A8S1FAT8"/>
<evidence type="ECO:0000313" key="3">
    <source>
        <dbReference type="Proteomes" id="UP000494206"/>
    </source>
</evidence>
<sequence>MTNCYIVIEVRETHVVPDIVNVLLQHPSTRFTVTYDIEGYAAERKKLSQLEKTTTIEDLLNTSSPRKKPKHEESAASEIKTEYPLLLQNGIEVDKEITNDLEDEAIREKANNIVKWCTQTSIEEAGESRKRKRPSRSFQCKLCGTFIKVRGYDYYKRSAHAIIHCDVLRFKCPQESCDYRAKHRSDICRHLRISHNRNPNSVRIPECLTPDEDEILRKMVLACFPEILPYLEGRKAQMKSWQFEEENKGNEEARDGEGSGGDKDDDDDDYED</sequence>